<dbReference type="EMBL" id="WWHY01000001">
    <property type="protein sequence ID" value="MYR35511.1"/>
    <property type="molecule type" value="Genomic_DNA"/>
</dbReference>
<comment type="caution">
    <text evidence="3">The sequence shown here is derived from an EMBL/GenBank/DDBJ whole genome shotgun (WGS) entry which is preliminary data.</text>
</comment>
<evidence type="ECO:0000313" key="4">
    <source>
        <dbReference type="Proteomes" id="UP000467124"/>
    </source>
</evidence>
<keyword evidence="2" id="KW-1133">Transmembrane helix</keyword>
<organism evidence="3 4">
    <name type="scientific">Nocardiopsis alba</name>
    <dbReference type="NCBI Taxonomy" id="53437"/>
    <lineage>
        <taxon>Bacteria</taxon>
        <taxon>Bacillati</taxon>
        <taxon>Actinomycetota</taxon>
        <taxon>Actinomycetes</taxon>
        <taxon>Streptosporangiales</taxon>
        <taxon>Nocardiopsidaceae</taxon>
        <taxon>Nocardiopsis</taxon>
    </lineage>
</organism>
<dbReference type="RefSeq" id="WP_161112129.1">
    <property type="nucleotide sequence ID" value="NZ_WWHY01000001.1"/>
</dbReference>
<accession>A0A7K2IZU8</accession>
<dbReference type="Proteomes" id="UP000467124">
    <property type="component" value="Unassembled WGS sequence"/>
</dbReference>
<feature type="transmembrane region" description="Helical" evidence="2">
    <location>
        <begin position="39"/>
        <end position="59"/>
    </location>
</feature>
<dbReference type="AlphaFoldDB" id="A0A7K2IZU8"/>
<evidence type="ECO:0000256" key="1">
    <source>
        <dbReference type="SAM" id="MobiDB-lite"/>
    </source>
</evidence>
<sequence>MGRKKIWASALGTVALVLAGFWAIPRLFPDLDWGLNELNQVAGIASLAVAAAALVMTVWTSRSDAPSHAGGEDADGDSIEMDRVRAQGSVTGKAGPETASSGDRIRMRGVRAGKDVVGKKTTQARRRPPR</sequence>
<reference evidence="3 4" key="1">
    <citation type="journal article" date="2019" name="Nat. Commun.">
        <title>The antimicrobial potential of Streptomyces from insect microbiomes.</title>
        <authorList>
            <person name="Chevrette M.G."/>
            <person name="Carlson C.M."/>
            <person name="Ortega H.E."/>
            <person name="Thomas C."/>
            <person name="Ananiev G.E."/>
            <person name="Barns K.J."/>
            <person name="Book A.J."/>
            <person name="Cagnazzo J."/>
            <person name="Carlos C."/>
            <person name="Flanigan W."/>
            <person name="Grubbs K.J."/>
            <person name="Horn H.A."/>
            <person name="Hoffmann F.M."/>
            <person name="Klassen J.L."/>
            <person name="Knack J.J."/>
            <person name="Lewin G.R."/>
            <person name="McDonald B.R."/>
            <person name="Muller L."/>
            <person name="Melo W.G.P."/>
            <person name="Pinto-Tomas A.A."/>
            <person name="Schmitz A."/>
            <person name="Wendt-Pienkowski E."/>
            <person name="Wildman S."/>
            <person name="Zhao M."/>
            <person name="Zhang F."/>
            <person name="Bugni T.S."/>
            <person name="Andes D.R."/>
            <person name="Pupo M.T."/>
            <person name="Currie C.R."/>
        </authorList>
    </citation>
    <scope>NUCLEOTIDE SEQUENCE [LARGE SCALE GENOMIC DNA]</scope>
    <source>
        <strain evidence="3 4">SID5840</strain>
    </source>
</reference>
<proteinExistence type="predicted"/>
<keyword evidence="2" id="KW-0812">Transmembrane</keyword>
<feature type="region of interest" description="Disordered" evidence="1">
    <location>
        <begin position="62"/>
        <end position="130"/>
    </location>
</feature>
<protein>
    <submittedName>
        <fullName evidence="3">Uncharacterized protein</fullName>
    </submittedName>
</protein>
<gene>
    <name evidence="3" type="ORF">GTW20_25420</name>
</gene>
<evidence type="ECO:0000256" key="2">
    <source>
        <dbReference type="SAM" id="Phobius"/>
    </source>
</evidence>
<name>A0A7K2IZU8_9ACTN</name>
<evidence type="ECO:0000313" key="3">
    <source>
        <dbReference type="EMBL" id="MYR35511.1"/>
    </source>
</evidence>
<keyword evidence="2" id="KW-0472">Membrane</keyword>